<sequence>MNRRNALKNLGLFTGGVLLFPSCDFSDEKVGIILNKLKINAKQESLLTSIVDTIIPEDKTPGGISAKCHNFVWAYIDDCTSPEDQKKFIAGLNEFNTKTNNSFDQKNMEERTKIVDSSFSDDNKNIQNFLNSVKGLSVWCYTNSEHFLTVEMPYKLVPGAGTYNTCKTIDPNQKINSNA</sequence>
<keyword evidence="2" id="KW-1185">Reference proteome</keyword>
<accession>A0ABU2Y5N8</accession>
<proteinExistence type="predicted"/>
<dbReference type="EMBL" id="JAVRHV010000002">
    <property type="protein sequence ID" value="MDT0552992.1"/>
    <property type="molecule type" value="Genomic_DNA"/>
</dbReference>
<keyword evidence="1" id="KW-0560">Oxidoreductase</keyword>
<dbReference type="EC" id="1.-.-.-" evidence="1"/>
<dbReference type="InterPro" id="IPR027056">
    <property type="entry name" value="Gluconate_2DH_su3"/>
</dbReference>
<name>A0ABU2Y5N8_9FLAO</name>
<evidence type="ECO:0000313" key="2">
    <source>
        <dbReference type="Proteomes" id="UP001252186"/>
    </source>
</evidence>
<dbReference type="RefSeq" id="WP_311592959.1">
    <property type="nucleotide sequence ID" value="NZ_JAVRHV010000002.1"/>
</dbReference>
<dbReference type="Proteomes" id="UP001252186">
    <property type="component" value="Unassembled WGS sequence"/>
</dbReference>
<gene>
    <name evidence="1" type="ORF">RM519_07035</name>
</gene>
<evidence type="ECO:0000313" key="1">
    <source>
        <dbReference type="EMBL" id="MDT0552992.1"/>
    </source>
</evidence>
<protein>
    <submittedName>
        <fullName evidence="1">Gluconate 2-dehydrogenase subunit 3 family protein</fullName>
        <ecNumber evidence="1">1.-.-.-</ecNumber>
    </submittedName>
</protein>
<dbReference type="GO" id="GO:0016491">
    <property type="term" value="F:oxidoreductase activity"/>
    <property type="evidence" value="ECO:0007669"/>
    <property type="project" value="UniProtKB-KW"/>
</dbReference>
<comment type="caution">
    <text evidence="1">The sequence shown here is derived from an EMBL/GenBank/DDBJ whole genome shotgun (WGS) entry which is preliminary data.</text>
</comment>
<organism evidence="1 2">
    <name type="scientific">Urechidicola vernalis</name>
    <dbReference type="NCBI Taxonomy" id="3075600"/>
    <lineage>
        <taxon>Bacteria</taxon>
        <taxon>Pseudomonadati</taxon>
        <taxon>Bacteroidota</taxon>
        <taxon>Flavobacteriia</taxon>
        <taxon>Flavobacteriales</taxon>
        <taxon>Flavobacteriaceae</taxon>
        <taxon>Urechidicola</taxon>
    </lineage>
</organism>
<reference evidence="1 2" key="1">
    <citation type="submission" date="2023-09" db="EMBL/GenBank/DDBJ databases">
        <authorList>
            <person name="Rey-Velasco X."/>
        </authorList>
    </citation>
    <scope>NUCLEOTIDE SEQUENCE [LARGE SCALE GENOMIC DNA]</scope>
    <source>
        <strain evidence="1 2">P050</strain>
    </source>
</reference>
<dbReference type="Pfam" id="PF13618">
    <property type="entry name" value="Gluconate_2-dh3"/>
    <property type="match status" value="1"/>
</dbReference>